<dbReference type="InterPro" id="IPR000385">
    <property type="entry name" value="MoaA_NifB_PqqE_Fe-S-bd_CS"/>
</dbReference>
<evidence type="ECO:0000313" key="17">
    <source>
        <dbReference type="Proteomes" id="UP000094609"/>
    </source>
</evidence>
<dbReference type="Gene3D" id="3.30.420.130">
    <property type="entry name" value="Dinitrogenase iron-molybdenum cofactor biosynthesis domain"/>
    <property type="match status" value="1"/>
</dbReference>
<dbReference type="InterPro" id="IPR058240">
    <property type="entry name" value="rSAM_sf"/>
</dbReference>
<dbReference type="AlphaFoldDB" id="A0A1D7TIW9"/>
<dbReference type="SUPFAM" id="SSF102114">
    <property type="entry name" value="Radical SAM enzymes"/>
    <property type="match status" value="1"/>
</dbReference>
<keyword evidence="9" id="KW-0408">Iron</keyword>
<dbReference type="SUPFAM" id="SSF53146">
    <property type="entry name" value="Nitrogenase accessory factor-like"/>
    <property type="match status" value="1"/>
</dbReference>
<reference evidence="17" key="1">
    <citation type="submission" date="2016-08" db="EMBL/GenBank/DDBJ databases">
        <title>Complete genome sequence of the organohalide-respiring Epsilonproteobacterium Sulfurospirillum halorespirans.</title>
        <authorList>
            <person name="Goris T."/>
            <person name="Zimmermann J."/>
            <person name="Schenz B."/>
            <person name="Lemos M."/>
            <person name="Hackermueller J."/>
            <person name="Diekert G."/>
        </authorList>
    </citation>
    <scope>NUCLEOTIDE SEQUENCE [LARGE SCALE GENOMIC DNA]</scope>
    <source>
        <strain>DSM 13726</strain>
        <strain evidence="17">PCE-M2</strain>
    </source>
</reference>
<organism evidence="16 17">
    <name type="scientific">Sulfurospirillum halorespirans DSM 13726</name>
    <dbReference type="NCBI Taxonomy" id="1193502"/>
    <lineage>
        <taxon>Bacteria</taxon>
        <taxon>Pseudomonadati</taxon>
        <taxon>Campylobacterota</taxon>
        <taxon>Epsilonproteobacteria</taxon>
        <taxon>Campylobacterales</taxon>
        <taxon>Sulfurospirillaceae</taxon>
        <taxon>Sulfurospirillum</taxon>
    </lineage>
</organism>
<dbReference type="InterPro" id="IPR013785">
    <property type="entry name" value="Aldolase_TIM"/>
</dbReference>
<dbReference type="CDD" id="cd00852">
    <property type="entry name" value="NifB"/>
    <property type="match status" value="1"/>
</dbReference>
<dbReference type="PANTHER" id="PTHR43787">
    <property type="entry name" value="FEMO COFACTOR BIOSYNTHESIS PROTEIN NIFB-RELATED"/>
    <property type="match status" value="1"/>
</dbReference>
<dbReference type="Pfam" id="PF02579">
    <property type="entry name" value="Nitro_FeMo-Co"/>
    <property type="match status" value="1"/>
</dbReference>
<dbReference type="GO" id="GO:0051539">
    <property type="term" value="F:4 iron, 4 sulfur cluster binding"/>
    <property type="evidence" value="ECO:0007669"/>
    <property type="project" value="UniProtKB-KW"/>
</dbReference>
<evidence type="ECO:0000256" key="6">
    <source>
        <dbReference type="ARBA" id="ARBA00022485"/>
    </source>
</evidence>
<keyword evidence="8" id="KW-0479">Metal-binding</keyword>
<evidence type="ECO:0000256" key="9">
    <source>
        <dbReference type="ARBA" id="ARBA00023004"/>
    </source>
</evidence>
<evidence type="ECO:0000256" key="12">
    <source>
        <dbReference type="ARBA" id="ARBA00023239"/>
    </source>
</evidence>
<dbReference type="InterPro" id="IPR005980">
    <property type="entry name" value="Nase_CF_NifB"/>
</dbReference>
<dbReference type="PATRIC" id="fig|1193502.14.peg.1212"/>
<keyword evidence="7" id="KW-0949">S-adenosyl-L-methionine</keyword>
<dbReference type="SFLD" id="SFLDF00281">
    <property type="entry name" value="FeMo_cofactor_biosynthesis_pro"/>
    <property type="match status" value="1"/>
</dbReference>
<comment type="function">
    <text evidence="2">Involved in the biosynthesis of the iron-molybdenum cofactor (FeMo-co or M-cluster) found in the dinitrogenase enzyme of the nitrogenase complex in nitrogen-fixing microorganisms. NifB catalyzes the crucial step of radical SAM-dependent carbide insertion that occurs concomitant with the insertion of a 9th sulfur and the rearrangement/coupling of two [4Fe-4S] clusters into a [8Fe-9S-C] cluster, the precursor to the M-cluster.</text>
</comment>
<dbReference type="NCBIfam" id="TIGR01290">
    <property type="entry name" value="nifB"/>
    <property type="match status" value="1"/>
</dbReference>
<feature type="domain" description="Radical SAM core" evidence="15">
    <location>
        <begin position="30"/>
        <end position="285"/>
    </location>
</feature>
<evidence type="ECO:0000256" key="7">
    <source>
        <dbReference type="ARBA" id="ARBA00022691"/>
    </source>
</evidence>
<dbReference type="GO" id="GO:0032324">
    <property type="term" value="P:molybdopterin cofactor biosynthetic process"/>
    <property type="evidence" value="ECO:0007669"/>
    <property type="project" value="UniProtKB-ARBA"/>
</dbReference>
<comment type="pathway">
    <text evidence="3">Cofactor biosynthesis; Fe-Mo cofactor biosynthesis.</text>
</comment>
<dbReference type="EMBL" id="CP017111">
    <property type="protein sequence ID" value="AOO64972.1"/>
    <property type="molecule type" value="Genomic_DNA"/>
</dbReference>
<dbReference type="STRING" id="1193502.SHALO_1194"/>
<dbReference type="Proteomes" id="UP000094609">
    <property type="component" value="Chromosome"/>
</dbReference>
<keyword evidence="17" id="KW-1185">Reference proteome</keyword>
<evidence type="ECO:0000256" key="4">
    <source>
        <dbReference type="ARBA" id="ARBA00006804"/>
    </source>
</evidence>
<dbReference type="PROSITE" id="PS51918">
    <property type="entry name" value="RADICAL_SAM"/>
    <property type="match status" value="1"/>
</dbReference>
<evidence type="ECO:0000256" key="14">
    <source>
        <dbReference type="ARBA" id="ARBA00032102"/>
    </source>
</evidence>
<evidence type="ECO:0000313" key="16">
    <source>
        <dbReference type="EMBL" id="AOO64972.1"/>
    </source>
</evidence>
<protein>
    <recommendedName>
        <fullName evidence="5">FeMo cofactor biosynthesis protein NifB</fullName>
    </recommendedName>
    <alternativeName>
        <fullName evidence="14">Nitrogenase cofactor maturase NifB</fullName>
    </alternativeName>
    <alternativeName>
        <fullName evidence="13">Radical SAM assemblase NifB</fullName>
    </alternativeName>
</protein>
<dbReference type="GO" id="GO:0016829">
    <property type="term" value="F:lyase activity"/>
    <property type="evidence" value="ECO:0007669"/>
    <property type="project" value="UniProtKB-KW"/>
</dbReference>
<evidence type="ECO:0000256" key="3">
    <source>
        <dbReference type="ARBA" id="ARBA00005155"/>
    </source>
</evidence>
<evidence type="ECO:0000256" key="13">
    <source>
        <dbReference type="ARBA" id="ARBA00030926"/>
    </source>
</evidence>
<dbReference type="GO" id="GO:0046872">
    <property type="term" value="F:metal ion binding"/>
    <property type="evidence" value="ECO:0007669"/>
    <property type="project" value="UniProtKB-KW"/>
</dbReference>
<evidence type="ECO:0000256" key="11">
    <source>
        <dbReference type="ARBA" id="ARBA00023231"/>
    </source>
</evidence>
<evidence type="ECO:0000256" key="2">
    <source>
        <dbReference type="ARBA" id="ARBA00003522"/>
    </source>
</evidence>
<dbReference type="SFLD" id="SFLDG01068">
    <property type="entry name" value="FeMo_cofactor_biosynthesis_pro"/>
    <property type="match status" value="1"/>
</dbReference>
<dbReference type="InterPro" id="IPR007197">
    <property type="entry name" value="rSAM"/>
</dbReference>
<dbReference type="InterPro" id="IPR003731">
    <property type="entry name" value="Di-Nase_FeMo-co_biosynth"/>
</dbReference>
<dbReference type="Pfam" id="PF04055">
    <property type="entry name" value="Radical_SAM"/>
    <property type="match status" value="1"/>
</dbReference>
<keyword evidence="12" id="KW-0456">Lyase</keyword>
<sequence>MSCSCSSSTNTQNELHASIMQKINNHPCYSQDAHQHYARIHVAVAPACNIQCNYCNRKYDCSNESRPGVTSYKLTPEEAVKKVLHVGGLIQQLSVVGIAGPGDGLANPKQTFETFSLLKKYAPDIKLCLSTNGLMIHKHIDEIAKYNIEHVTVTLNSVDESGEIGSKIYPWVFYEHKKHRGVEGAKLLLEKQLLGIQMLVERGILVKVNSVLIPGINDEHLPFVARKVKELGVFIQNVMPIISKPEYGTQFGLDGVPSASHKQLMKAQEACDVNVKLMRHCRQCRADAVGLLGEDRSDEFFKESFVDKSFEELAHHYDLNQRMKTHENIETWRRALRAANGKINQEEATNKDELSSNGNTMLVAVTTRGNGLINDHFGSAKEFLIYEAGDKAIKFIMHRKVENSYCMGKENCNGTYPIEEIKNALSDCHLLLTQKIGECPQKELESIHLTCDESFADEPIEISVLKGVRKHFFTAS</sequence>
<dbReference type="SMART" id="SM00729">
    <property type="entry name" value="Elp3"/>
    <property type="match status" value="1"/>
</dbReference>
<dbReference type="SFLD" id="SFLDG01067">
    <property type="entry name" value="SPASM/twitch_domain_containing"/>
    <property type="match status" value="1"/>
</dbReference>
<accession>A0A1D7TIW9</accession>
<dbReference type="RefSeq" id="WP_069477798.1">
    <property type="nucleotide sequence ID" value="NZ_CP017111.1"/>
</dbReference>
<dbReference type="KEGG" id="shal:SHALO_1194"/>
<comment type="cofactor">
    <cofactor evidence="1">
        <name>[4Fe-4S] cluster</name>
        <dbReference type="ChEBI" id="CHEBI:49883"/>
    </cofactor>
</comment>
<dbReference type="CDD" id="cd01335">
    <property type="entry name" value="Radical_SAM"/>
    <property type="match status" value="1"/>
</dbReference>
<name>A0A1D7TIW9_9BACT</name>
<dbReference type="Gene3D" id="3.20.20.70">
    <property type="entry name" value="Aldolase class I"/>
    <property type="match status" value="1"/>
</dbReference>
<dbReference type="PANTHER" id="PTHR43787:SF13">
    <property type="entry name" value="FEMO COFACTOR BIOSYNTHESIS PROTEIN NIFB"/>
    <property type="match status" value="1"/>
</dbReference>
<comment type="similarity">
    <text evidence="4">Belongs to the radical SAM superfamily. NifB family.</text>
</comment>
<gene>
    <name evidence="16" type="ORF">SHALO_1194</name>
</gene>
<proteinExistence type="inferred from homology"/>
<keyword evidence="6" id="KW-0004">4Fe-4S</keyword>
<evidence type="ECO:0000256" key="1">
    <source>
        <dbReference type="ARBA" id="ARBA00001966"/>
    </source>
</evidence>
<keyword evidence="11" id="KW-0535">Nitrogen fixation</keyword>
<dbReference type="InterPro" id="IPR006638">
    <property type="entry name" value="Elp3/MiaA/NifB-like_rSAM"/>
</dbReference>
<dbReference type="UniPathway" id="UPA00782"/>
<dbReference type="InterPro" id="IPR036105">
    <property type="entry name" value="DiNase_FeMo-co_biosyn_sf"/>
</dbReference>
<evidence type="ECO:0000256" key="10">
    <source>
        <dbReference type="ARBA" id="ARBA00023014"/>
    </source>
</evidence>
<evidence type="ECO:0000259" key="15">
    <source>
        <dbReference type="PROSITE" id="PS51918"/>
    </source>
</evidence>
<evidence type="ECO:0000256" key="5">
    <source>
        <dbReference type="ARBA" id="ARBA00021702"/>
    </source>
</evidence>
<keyword evidence="10" id="KW-0411">Iron-sulfur</keyword>
<dbReference type="PROSITE" id="PS01305">
    <property type="entry name" value="MOAA_NIFB_PQQE"/>
    <property type="match status" value="1"/>
</dbReference>
<evidence type="ECO:0000256" key="8">
    <source>
        <dbReference type="ARBA" id="ARBA00022723"/>
    </source>
</evidence>
<dbReference type="SFLD" id="SFLDS00029">
    <property type="entry name" value="Radical_SAM"/>
    <property type="match status" value="1"/>
</dbReference>
<dbReference type="InterPro" id="IPR034165">
    <property type="entry name" value="NifB_C"/>
</dbReference>